<gene>
    <name evidence="2" type="ORF">DACRYDRAFT_82033</name>
</gene>
<dbReference type="InterPro" id="IPR018712">
    <property type="entry name" value="Tle1-like_cat"/>
</dbReference>
<dbReference type="AlphaFoldDB" id="M5G785"/>
<dbReference type="OMA" id="PDTYAPR"/>
<reference evidence="2 3" key="1">
    <citation type="journal article" date="2012" name="Science">
        <title>The Paleozoic origin of enzymatic lignin decomposition reconstructed from 31 fungal genomes.</title>
        <authorList>
            <person name="Floudas D."/>
            <person name="Binder M."/>
            <person name="Riley R."/>
            <person name="Barry K."/>
            <person name="Blanchette R.A."/>
            <person name="Henrissat B."/>
            <person name="Martinez A.T."/>
            <person name="Otillar R."/>
            <person name="Spatafora J.W."/>
            <person name="Yadav J.S."/>
            <person name="Aerts A."/>
            <person name="Benoit I."/>
            <person name="Boyd A."/>
            <person name="Carlson A."/>
            <person name="Copeland A."/>
            <person name="Coutinho P.M."/>
            <person name="de Vries R.P."/>
            <person name="Ferreira P."/>
            <person name="Findley K."/>
            <person name="Foster B."/>
            <person name="Gaskell J."/>
            <person name="Glotzer D."/>
            <person name="Gorecki P."/>
            <person name="Heitman J."/>
            <person name="Hesse C."/>
            <person name="Hori C."/>
            <person name="Igarashi K."/>
            <person name="Jurgens J.A."/>
            <person name="Kallen N."/>
            <person name="Kersten P."/>
            <person name="Kohler A."/>
            <person name="Kuees U."/>
            <person name="Kumar T.K.A."/>
            <person name="Kuo A."/>
            <person name="LaButti K."/>
            <person name="Larrondo L.F."/>
            <person name="Lindquist E."/>
            <person name="Ling A."/>
            <person name="Lombard V."/>
            <person name="Lucas S."/>
            <person name="Lundell T."/>
            <person name="Martin R."/>
            <person name="McLaughlin D.J."/>
            <person name="Morgenstern I."/>
            <person name="Morin E."/>
            <person name="Murat C."/>
            <person name="Nagy L.G."/>
            <person name="Nolan M."/>
            <person name="Ohm R.A."/>
            <person name="Patyshakuliyeva A."/>
            <person name="Rokas A."/>
            <person name="Ruiz-Duenas F.J."/>
            <person name="Sabat G."/>
            <person name="Salamov A."/>
            <person name="Samejima M."/>
            <person name="Schmutz J."/>
            <person name="Slot J.C."/>
            <person name="St John F."/>
            <person name="Stenlid J."/>
            <person name="Sun H."/>
            <person name="Sun S."/>
            <person name="Syed K."/>
            <person name="Tsang A."/>
            <person name="Wiebenga A."/>
            <person name="Young D."/>
            <person name="Pisabarro A."/>
            <person name="Eastwood D.C."/>
            <person name="Martin F."/>
            <person name="Cullen D."/>
            <person name="Grigoriev I.V."/>
            <person name="Hibbett D.S."/>
        </authorList>
    </citation>
    <scope>NUCLEOTIDE SEQUENCE [LARGE SCALE GENOMIC DNA]</scope>
    <source>
        <strain evidence="2 3">DJM-731 SS1</strain>
    </source>
</reference>
<dbReference type="OrthoDB" id="3162439at2759"/>
<proteinExistence type="predicted"/>
<dbReference type="HOGENOM" id="CLU_005049_5_0_1"/>
<feature type="domain" description="T6SS Phospholipase effector Tle1-like catalytic" evidence="1">
    <location>
        <begin position="46"/>
        <end position="344"/>
    </location>
</feature>
<protein>
    <recommendedName>
        <fullName evidence="1">T6SS Phospholipase effector Tle1-like catalytic domain-containing protein</fullName>
    </recommendedName>
</protein>
<evidence type="ECO:0000313" key="3">
    <source>
        <dbReference type="Proteomes" id="UP000030653"/>
    </source>
</evidence>
<dbReference type="SUPFAM" id="SSF53474">
    <property type="entry name" value="alpha/beta-Hydrolases"/>
    <property type="match status" value="1"/>
</dbReference>
<name>M5G785_DACPD</name>
<dbReference type="PANTHER" id="PTHR33840:SF2">
    <property type="entry name" value="TLE1 PHOSPHOLIPASE DOMAIN-CONTAINING PROTEIN"/>
    <property type="match status" value="1"/>
</dbReference>
<dbReference type="Pfam" id="PF09994">
    <property type="entry name" value="T6SS_Tle1-like_cat"/>
    <property type="match status" value="1"/>
</dbReference>
<sequence>MRRAIIVFNSCQSSAQGGANMDNIPEERSKEILAANEHAEPLADPRRLIVCFDGTSDLFDADNTNVVRFVSYLKKEDMSKQQVYYQYSQTGIGTYINPGMLMPLTVKFLELADEVVAWNLSDHIMGGYRFLMANWTPGTKISIFGFSRGAYTARALAGMLHKVGLLSRGNDEQIPFAYKIYAKDTVEGWQMSAAFQRTFCHEVTIDFLGVWDTVSSIGLFTIHDLPFSASNHQIRVFRHAVSLDERRCKFKANLWHHSTGPPDLDLNAGEISSTWTRFIRGRNGKVQTNQEDGIDGPGISAYPFTTDVEEIWFAGGHGDVGGGNCDNSVQSSSNRIPLVWMIREVVLANTAILFDEEALEADGIVLPVVRQPKDASMPDNRVSTLDLRYNDDVLSTITDQLKAVWAWWMLEVLPFTYRVRTEKNGRDSWRLAFWPNFGRPRATPDGRMKVHVSVHERMQRTNYTPKVRWHEEPMWIE</sequence>
<dbReference type="Proteomes" id="UP000030653">
    <property type="component" value="Unassembled WGS sequence"/>
</dbReference>
<evidence type="ECO:0000259" key="1">
    <source>
        <dbReference type="Pfam" id="PF09994"/>
    </source>
</evidence>
<dbReference type="PANTHER" id="PTHR33840">
    <property type="match status" value="1"/>
</dbReference>
<dbReference type="EMBL" id="JH795869">
    <property type="protein sequence ID" value="EJT99622.1"/>
    <property type="molecule type" value="Genomic_DNA"/>
</dbReference>
<organism evidence="2 3">
    <name type="scientific">Dacryopinax primogenitus (strain DJM 731)</name>
    <name type="common">Brown rot fungus</name>
    <dbReference type="NCBI Taxonomy" id="1858805"/>
    <lineage>
        <taxon>Eukaryota</taxon>
        <taxon>Fungi</taxon>
        <taxon>Dikarya</taxon>
        <taxon>Basidiomycota</taxon>
        <taxon>Agaricomycotina</taxon>
        <taxon>Dacrymycetes</taxon>
        <taxon>Dacrymycetales</taxon>
        <taxon>Dacrymycetaceae</taxon>
        <taxon>Dacryopinax</taxon>
    </lineage>
</organism>
<dbReference type="InterPro" id="IPR029058">
    <property type="entry name" value="AB_hydrolase_fold"/>
</dbReference>
<accession>M5G785</accession>
<evidence type="ECO:0000313" key="2">
    <source>
        <dbReference type="EMBL" id="EJT99622.1"/>
    </source>
</evidence>
<dbReference type="GeneID" id="63691608"/>
<keyword evidence="3" id="KW-1185">Reference proteome</keyword>
<dbReference type="STRING" id="1858805.M5G785"/>
<dbReference type="RefSeq" id="XP_040626520.1">
    <property type="nucleotide sequence ID" value="XM_040776546.1"/>
</dbReference>